<protein>
    <recommendedName>
        <fullName evidence="1">HTH cro/C1-type domain-containing protein</fullName>
    </recommendedName>
</protein>
<reference evidence="3" key="1">
    <citation type="submission" date="2017-10" db="EMBL/GenBank/DDBJ databases">
        <authorList>
            <person name="Regsiter A."/>
            <person name="William W."/>
        </authorList>
    </citation>
    <scope>NUCLEOTIDE SEQUENCE [LARGE SCALE GENOMIC DNA]</scope>
</reference>
<evidence type="ECO:0000313" key="2">
    <source>
        <dbReference type="EMBL" id="SOR29812.1"/>
    </source>
</evidence>
<dbReference type="Pfam" id="PF13560">
    <property type="entry name" value="HTH_31"/>
    <property type="match status" value="1"/>
</dbReference>
<dbReference type="PROSITE" id="PS50943">
    <property type="entry name" value="HTH_CROC1"/>
    <property type="match status" value="1"/>
</dbReference>
<organism evidence="2 3">
    <name type="scientific">Methylorubrum extorquens</name>
    <name type="common">Methylobacterium dichloromethanicum</name>
    <name type="synonym">Methylobacterium extorquens</name>
    <dbReference type="NCBI Taxonomy" id="408"/>
    <lineage>
        <taxon>Bacteria</taxon>
        <taxon>Pseudomonadati</taxon>
        <taxon>Pseudomonadota</taxon>
        <taxon>Alphaproteobacteria</taxon>
        <taxon>Hyphomicrobiales</taxon>
        <taxon>Methylobacteriaceae</taxon>
        <taxon>Methylorubrum</taxon>
    </lineage>
</organism>
<dbReference type="GO" id="GO:0003677">
    <property type="term" value="F:DNA binding"/>
    <property type="evidence" value="ECO:0007669"/>
    <property type="project" value="InterPro"/>
</dbReference>
<dbReference type="SMART" id="SM00530">
    <property type="entry name" value="HTH_XRE"/>
    <property type="match status" value="1"/>
</dbReference>
<dbReference type="InterPro" id="IPR001387">
    <property type="entry name" value="Cro/C1-type_HTH"/>
</dbReference>
<dbReference type="Proteomes" id="UP000233769">
    <property type="component" value="Chromosome tk0001"/>
</dbReference>
<feature type="domain" description="HTH cro/C1-type" evidence="1">
    <location>
        <begin position="5"/>
        <end position="59"/>
    </location>
</feature>
<dbReference type="EMBL" id="LT962688">
    <property type="protein sequence ID" value="SOR29812.1"/>
    <property type="molecule type" value="Genomic_DNA"/>
</dbReference>
<gene>
    <name evidence="2" type="ORF">TK0001_3210</name>
</gene>
<dbReference type="Gene3D" id="1.10.260.40">
    <property type="entry name" value="lambda repressor-like DNA-binding domains"/>
    <property type="match status" value="1"/>
</dbReference>
<dbReference type="SUPFAM" id="SSF47413">
    <property type="entry name" value="lambda repressor-like DNA-binding domains"/>
    <property type="match status" value="1"/>
</dbReference>
<proteinExistence type="predicted"/>
<dbReference type="CDD" id="cd00093">
    <property type="entry name" value="HTH_XRE"/>
    <property type="match status" value="1"/>
</dbReference>
<accession>A0A2N9AR99</accession>
<dbReference type="AlphaFoldDB" id="A0A2N9AR99"/>
<evidence type="ECO:0000259" key="1">
    <source>
        <dbReference type="PROSITE" id="PS50943"/>
    </source>
</evidence>
<dbReference type="InterPro" id="IPR010982">
    <property type="entry name" value="Lambda_DNA-bd_dom_sf"/>
</dbReference>
<sequence length="189" mass="20915">MQHNLKILRKRRGWRLQDAAEAFGLSAKGYEKIESGERRLSADRISQAAQIYGVALSEIISASHEIPVVGTVSHGGTVHYVSSGDINCVAPRPNDATSETVALLVDKGVSVPGIAIENYFIYHDEKRVGVPSEHLEKLCFVQIEGGDILIRRIYPGSNPEVFDLVGMGFETLRDKRVAWSALMTWLKPR</sequence>
<name>A0A2N9AR99_METEX</name>
<evidence type="ECO:0000313" key="3">
    <source>
        <dbReference type="Proteomes" id="UP000233769"/>
    </source>
</evidence>